<evidence type="ECO:0000313" key="2">
    <source>
        <dbReference type="Proteomes" id="UP000011115"/>
    </source>
</evidence>
<protein>
    <submittedName>
        <fullName evidence="1">Uncharacterized protein</fullName>
    </submittedName>
</protein>
<keyword evidence="2" id="KW-1185">Reference proteome</keyword>
<reference evidence="2" key="1">
    <citation type="journal article" date="2011" name="Nature">
        <title>Genome sequence and analysis of the tuber crop potato.</title>
        <authorList>
            <consortium name="The Potato Genome Sequencing Consortium"/>
        </authorList>
    </citation>
    <scope>NUCLEOTIDE SEQUENCE [LARGE SCALE GENOMIC DNA]</scope>
    <source>
        <strain evidence="2">cv. DM1-3 516 R44</strain>
    </source>
</reference>
<dbReference type="InParanoid" id="M1BLC4"/>
<evidence type="ECO:0000313" key="1">
    <source>
        <dbReference type="EnsemblPlants" id="PGSC0003DMT400047732"/>
    </source>
</evidence>
<name>M1BLC4_SOLTU</name>
<dbReference type="AlphaFoldDB" id="M1BLC4"/>
<dbReference type="EnsemblPlants" id="PGSC0003DMT400047732">
    <property type="protein sequence ID" value="PGSC0003DMT400047732"/>
    <property type="gene ID" value="PGSC0003DMG400018553"/>
</dbReference>
<reference evidence="1" key="2">
    <citation type="submission" date="2015-06" db="UniProtKB">
        <authorList>
            <consortium name="EnsemblPlants"/>
        </authorList>
    </citation>
    <scope>IDENTIFICATION</scope>
    <source>
        <strain evidence="1">DM1-3 516 R44</strain>
    </source>
</reference>
<organism evidence="1 2">
    <name type="scientific">Solanum tuberosum</name>
    <name type="common">Potato</name>
    <dbReference type="NCBI Taxonomy" id="4113"/>
    <lineage>
        <taxon>Eukaryota</taxon>
        <taxon>Viridiplantae</taxon>
        <taxon>Streptophyta</taxon>
        <taxon>Embryophyta</taxon>
        <taxon>Tracheophyta</taxon>
        <taxon>Spermatophyta</taxon>
        <taxon>Magnoliopsida</taxon>
        <taxon>eudicotyledons</taxon>
        <taxon>Gunneridae</taxon>
        <taxon>Pentapetalae</taxon>
        <taxon>asterids</taxon>
        <taxon>lamiids</taxon>
        <taxon>Solanales</taxon>
        <taxon>Solanaceae</taxon>
        <taxon>Solanoideae</taxon>
        <taxon>Solaneae</taxon>
        <taxon>Solanum</taxon>
    </lineage>
</organism>
<dbReference type="PaxDb" id="4113-PGSC0003DMT400047732"/>
<dbReference type="Proteomes" id="UP000011115">
    <property type="component" value="Unassembled WGS sequence"/>
</dbReference>
<accession>M1BLC4</accession>
<sequence length="54" mass="6157">MVSRPLAEPGISQRVFRNSSTKTLSKKWKKHLLLVRVKHTSIASLQASETIRLQ</sequence>
<proteinExistence type="predicted"/>
<dbReference type="Gramene" id="PGSC0003DMT400047732">
    <property type="protein sequence ID" value="PGSC0003DMT400047732"/>
    <property type="gene ID" value="PGSC0003DMG400018553"/>
</dbReference>
<dbReference type="HOGENOM" id="CLU_3054151_0_0_1"/>